<evidence type="ECO:0000313" key="6">
    <source>
        <dbReference type="Proteomes" id="UP000757890"/>
    </source>
</evidence>
<sequence length="270" mass="29400">MKNYANPAEIMYHTGLSAGMIRGAKYALVPGDPDRVEGLAKALDRNALFIASHRDYTTWLARVENAPVLVMSTGMGGPCVTFAVEELARLGVETFIRIGTTGSIQEDLHLGDVVINTASVRMDGASRAYAPIEFPAAADMDTVLALREAAKESGIPFKTGISISTDTFWPGQERYDSFGGYVLKRLQGSLDDFRHLGCTNYEMENATLFTLCAVLGLKAASICGVVAKRTDSESVAPHEVYEKAEKRFRKVVKRALEKMIAHSRSGENIS</sequence>
<organism evidence="5 6">
    <name type="scientific">Dialister invisus</name>
    <dbReference type="NCBI Taxonomy" id="218538"/>
    <lineage>
        <taxon>Bacteria</taxon>
        <taxon>Bacillati</taxon>
        <taxon>Bacillota</taxon>
        <taxon>Negativicutes</taxon>
        <taxon>Veillonellales</taxon>
        <taxon>Veillonellaceae</taxon>
        <taxon>Dialister</taxon>
    </lineage>
</organism>
<comment type="catalytic activity">
    <reaction evidence="3">
        <text>uridine + phosphate = alpha-D-ribose 1-phosphate + uracil</text>
        <dbReference type="Rhea" id="RHEA:24388"/>
        <dbReference type="ChEBI" id="CHEBI:16704"/>
        <dbReference type="ChEBI" id="CHEBI:17568"/>
        <dbReference type="ChEBI" id="CHEBI:43474"/>
        <dbReference type="ChEBI" id="CHEBI:57720"/>
        <dbReference type="EC" id="2.4.2.3"/>
    </reaction>
</comment>
<keyword evidence="5" id="KW-0328">Glycosyltransferase</keyword>
<evidence type="ECO:0000256" key="2">
    <source>
        <dbReference type="ARBA" id="ARBA00021980"/>
    </source>
</evidence>
<dbReference type="NCBIfam" id="NF008383">
    <property type="entry name" value="PRK11178.1"/>
    <property type="match status" value="1"/>
</dbReference>
<dbReference type="PANTHER" id="PTHR43691:SF11">
    <property type="entry name" value="FI09636P-RELATED"/>
    <property type="match status" value="1"/>
</dbReference>
<reference evidence="5" key="1">
    <citation type="submission" date="2020-04" db="EMBL/GenBank/DDBJ databases">
        <title>Deep metagenomics examines the oral microbiome during advanced dental caries in children, revealing novel taxa and co-occurrences with host molecules.</title>
        <authorList>
            <person name="Baker J.L."/>
            <person name="Morton J.T."/>
            <person name="Dinis M."/>
            <person name="Alvarez R."/>
            <person name="Tran N.C."/>
            <person name="Knight R."/>
            <person name="Edlund A."/>
        </authorList>
    </citation>
    <scope>NUCLEOTIDE SEQUENCE</scope>
    <source>
        <strain evidence="5">JCVI_32_bin.14</strain>
    </source>
</reference>
<evidence type="ECO:0000256" key="3">
    <source>
        <dbReference type="ARBA" id="ARBA00048447"/>
    </source>
</evidence>
<accession>A0A930B977</accession>
<dbReference type="InterPro" id="IPR035994">
    <property type="entry name" value="Nucleoside_phosphorylase_sf"/>
</dbReference>
<dbReference type="Proteomes" id="UP000757890">
    <property type="component" value="Unassembled WGS sequence"/>
</dbReference>
<comment type="caution">
    <text evidence="5">The sequence shown here is derived from an EMBL/GenBank/DDBJ whole genome shotgun (WGS) entry which is preliminary data.</text>
</comment>
<dbReference type="Pfam" id="PF01048">
    <property type="entry name" value="PNP_UDP_1"/>
    <property type="match status" value="1"/>
</dbReference>
<gene>
    <name evidence="5" type="primary">udp</name>
    <name evidence="5" type="ORF">HXL70_07370</name>
</gene>
<dbReference type="AlphaFoldDB" id="A0A930B977"/>
<dbReference type="CDD" id="cd17767">
    <property type="entry name" value="UP_EcUdp-like"/>
    <property type="match status" value="1"/>
</dbReference>
<keyword evidence="5" id="KW-0808">Transferase</keyword>
<dbReference type="EMBL" id="JABZMK010000059">
    <property type="protein sequence ID" value="MBF1129845.1"/>
    <property type="molecule type" value="Genomic_DNA"/>
</dbReference>
<dbReference type="PANTHER" id="PTHR43691">
    <property type="entry name" value="URIDINE PHOSPHORYLASE"/>
    <property type="match status" value="1"/>
</dbReference>
<evidence type="ECO:0000256" key="1">
    <source>
        <dbReference type="ARBA" id="ARBA00011888"/>
    </source>
</evidence>
<dbReference type="InterPro" id="IPR000845">
    <property type="entry name" value="Nucleoside_phosphorylase_d"/>
</dbReference>
<dbReference type="EC" id="2.4.2.3" evidence="1"/>
<feature type="domain" description="Nucleoside phosphorylase" evidence="4">
    <location>
        <begin position="25"/>
        <end position="257"/>
    </location>
</feature>
<proteinExistence type="predicted"/>
<dbReference type="SUPFAM" id="SSF53167">
    <property type="entry name" value="Purine and uridine phosphorylases"/>
    <property type="match status" value="1"/>
</dbReference>
<dbReference type="GO" id="GO:0004850">
    <property type="term" value="F:uridine phosphorylase activity"/>
    <property type="evidence" value="ECO:0007669"/>
    <property type="project" value="UniProtKB-EC"/>
</dbReference>
<evidence type="ECO:0000259" key="4">
    <source>
        <dbReference type="Pfam" id="PF01048"/>
    </source>
</evidence>
<name>A0A930B977_9FIRM</name>
<protein>
    <recommendedName>
        <fullName evidence="2">Uridine phosphorylase</fullName>
        <ecNumber evidence="1">2.4.2.3</ecNumber>
    </recommendedName>
</protein>
<dbReference type="GO" id="GO:0005829">
    <property type="term" value="C:cytosol"/>
    <property type="evidence" value="ECO:0007669"/>
    <property type="project" value="TreeGrafter"/>
</dbReference>
<dbReference type="GO" id="GO:0009116">
    <property type="term" value="P:nucleoside metabolic process"/>
    <property type="evidence" value="ECO:0007669"/>
    <property type="project" value="InterPro"/>
</dbReference>
<evidence type="ECO:0000313" key="5">
    <source>
        <dbReference type="EMBL" id="MBF1129845.1"/>
    </source>
</evidence>
<dbReference type="Gene3D" id="3.40.50.1580">
    <property type="entry name" value="Nucleoside phosphorylase domain"/>
    <property type="match status" value="1"/>
</dbReference>